<organism evidence="6 7">
    <name type="scientific">Nesterenkonia sphaerica</name>
    <dbReference type="NCBI Taxonomy" id="1804988"/>
    <lineage>
        <taxon>Bacteria</taxon>
        <taxon>Bacillati</taxon>
        <taxon>Actinomycetota</taxon>
        <taxon>Actinomycetes</taxon>
        <taxon>Micrococcales</taxon>
        <taxon>Micrococcaceae</taxon>
        <taxon>Nesterenkonia</taxon>
    </lineage>
</organism>
<evidence type="ECO:0000256" key="1">
    <source>
        <dbReference type="ARBA" id="ARBA00023015"/>
    </source>
</evidence>
<evidence type="ECO:0000313" key="7">
    <source>
        <dbReference type="Proteomes" id="UP000306544"/>
    </source>
</evidence>
<keyword evidence="1" id="KW-0805">Transcription regulation</keyword>
<dbReference type="PANTHER" id="PTHR30055:SF151">
    <property type="entry name" value="TRANSCRIPTIONAL REGULATORY PROTEIN"/>
    <property type="match status" value="1"/>
</dbReference>
<dbReference type="Gene3D" id="1.10.10.60">
    <property type="entry name" value="Homeodomain-like"/>
    <property type="match status" value="1"/>
</dbReference>
<dbReference type="PROSITE" id="PS50977">
    <property type="entry name" value="HTH_TETR_2"/>
    <property type="match status" value="1"/>
</dbReference>
<dbReference type="SUPFAM" id="SSF48498">
    <property type="entry name" value="Tetracyclin repressor-like, C-terminal domain"/>
    <property type="match status" value="1"/>
</dbReference>
<feature type="DNA-binding region" description="H-T-H motif" evidence="4">
    <location>
        <begin position="23"/>
        <end position="42"/>
    </location>
</feature>
<dbReference type="Pfam" id="PF02909">
    <property type="entry name" value="TetR_C_1"/>
    <property type="match status" value="1"/>
</dbReference>
<feature type="domain" description="HTH tetR-type" evidence="5">
    <location>
        <begin position="1"/>
        <end position="60"/>
    </location>
</feature>
<dbReference type="InterPro" id="IPR050109">
    <property type="entry name" value="HTH-type_TetR-like_transc_reg"/>
</dbReference>
<dbReference type="Pfam" id="PF00440">
    <property type="entry name" value="TetR_N"/>
    <property type="match status" value="1"/>
</dbReference>
<keyword evidence="3" id="KW-0804">Transcription</keyword>
<accession>A0A5R9A7X1</accession>
<dbReference type="Gene3D" id="1.10.357.10">
    <property type="entry name" value="Tetracycline Repressor, domain 2"/>
    <property type="match status" value="1"/>
</dbReference>
<dbReference type="InterPro" id="IPR001647">
    <property type="entry name" value="HTH_TetR"/>
</dbReference>
<dbReference type="AlphaFoldDB" id="A0A5R9A7X1"/>
<dbReference type="PRINTS" id="PR00455">
    <property type="entry name" value="HTHTETR"/>
</dbReference>
<proteinExistence type="predicted"/>
<dbReference type="Proteomes" id="UP000306544">
    <property type="component" value="Unassembled WGS sequence"/>
</dbReference>
<dbReference type="InterPro" id="IPR009057">
    <property type="entry name" value="Homeodomain-like_sf"/>
</dbReference>
<evidence type="ECO:0000259" key="5">
    <source>
        <dbReference type="PROSITE" id="PS50977"/>
    </source>
</evidence>
<sequence>MDRETVLRAAVELADAEGLRAITMRRVAQSLGVEAMSLYHHIPNKEALLEGLVEAVLREVGEEFSGLSRSRSDGGLASVRSRCLLARDVMLRHPWAPQLINSTPHIPFGAIAHYEAALAELISAGFSYHLGHRALHALGSMILGFVQEPFRPSGLEGDAAEDPADSAEFAALMPHLSAMVEAEVHTTQDRSLGWCDSQAEFEFTLDLLLEGLARRQAGGDT</sequence>
<name>A0A5R9A7X1_9MICC</name>
<dbReference type="EMBL" id="VAWA01000012">
    <property type="protein sequence ID" value="TLP74244.1"/>
    <property type="molecule type" value="Genomic_DNA"/>
</dbReference>
<keyword evidence="2 4" id="KW-0238">DNA-binding</keyword>
<dbReference type="PANTHER" id="PTHR30055">
    <property type="entry name" value="HTH-TYPE TRANSCRIPTIONAL REGULATOR RUTR"/>
    <property type="match status" value="1"/>
</dbReference>
<dbReference type="GO" id="GO:0003700">
    <property type="term" value="F:DNA-binding transcription factor activity"/>
    <property type="evidence" value="ECO:0007669"/>
    <property type="project" value="TreeGrafter"/>
</dbReference>
<dbReference type="OrthoDB" id="329481at2"/>
<evidence type="ECO:0000256" key="2">
    <source>
        <dbReference type="ARBA" id="ARBA00023125"/>
    </source>
</evidence>
<keyword evidence="7" id="KW-1185">Reference proteome</keyword>
<dbReference type="InterPro" id="IPR036271">
    <property type="entry name" value="Tet_transcr_reg_TetR-rel_C_sf"/>
</dbReference>
<dbReference type="GO" id="GO:0000976">
    <property type="term" value="F:transcription cis-regulatory region binding"/>
    <property type="evidence" value="ECO:0007669"/>
    <property type="project" value="TreeGrafter"/>
</dbReference>
<dbReference type="InterPro" id="IPR004111">
    <property type="entry name" value="Repressor_TetR_C"/>
</dbReference>
<comment type="caution">
    <text evidence="6">The sequence shown here is derived from an EMBL/GenBank/DDBJ whole genome shotgun (WGS) entry which is preliminary data.</text>
</comment>
<evidence type="ECO:0000256" key="3">
    <source>
        <dbReference type="ARBA" id="ARBA00023163"/>
    </source>
</evidence>
<protein>
    <submittedName>
        <fullName evidence="6">TetR family transcriptional regulator</fullName>
    </submittedName>
</protein>
<gene>
    <name evidence="6" type="ORF">FEF27_09750</name>
</gene>
<dbReference type="SUPFAM" id="SSF46689">
    <property type="entry name" value="Homeodomain-like"/>
    <property type="match status" value="1"/>
</dbReference>
<evidence type="ECO:0000313" key="6">
    <source>
        <dbReference type="EMBL" id="TLP74244.1"/>
    </source>
</evidence>
<evidence type="ECO:0000256" key="4">
    <source>
        <dbReference type="PROSITE-ProRule" id="PRU00335"/>
    </source>
</evidence>
<reference evidence="6 7" key="1">
    <citation type="submission" date="2019-05" db="EMBL/GenBank/DDBJ databases">
        <title>Nesterenkonia sp. GY239, isolated from the Southern Atlantic Ocean.</title>
        <authorList>
            <person name="Zhang G."/>
        </authorList>
    </citation>
    <scope>NUCLEOTIDE SEQUENCE [LARGE SCALE GENOMIC DNA]</scope>
    <source>
        <strain evidence="6 7">GY239</strain>
    </source>
</reference>
<dbReference type="GO" id="GO:0045892">
    <property type="term" value="P:negative regulation of DNA-templated transcription"/>
    <property type="evidence" value="ECO:0007669"/>
    <property type="project" value="InterPro"/>
</dbReference>